<organism evidence="6 7">
    <name type="scientific">Candidatus Uhrbacteria bacterium GW2011_GWF2_41_16</name>
    <dbReference type="NCBI Taxonomy" id="1618997"/>
    <lineage>
        <taxon>Bacteria</taxon>
        <taxon>Candidatus Uhriibacteriota</taxon>
    </lineage>
</organism>
<evidence type="ECO:0000313" key="6">
    <source>
        <dbReference type="EMBL" id="KKR97536.1"/>
    </source>
</evidence>
<name>A0A0G0VD16_9BACT</name>
<evidence type="ECO:0000256" key="2">
    <source>
        <dbReference type="ARBA" id="ARBA00022741"/>
    </source>
</evidence>
<evidence type="ECO:0000256" key="1">
    <source>
        <dbReference type="ARBA" id="ARBA00022598"/>
    </source>
</evidence>
<accession>A0A0G0VD16</accession>
<keyword evidence="4" id="KW-0648">Protein biosynthesis</keyword>
<keyword evidence="5" id="KW-0030">Aminoacyl-tRNA synthetase</keyword>
<dbReference type="GO" id="GO:0006428">
    <property type="term" value="P:isoleucyl-tRNA aminoacylation"/>
    <property type="evidence" value="ECO:0007669"/>
    <property type="project" value="TreeGrafter"/>
</dbReference>
<evidence type="ECO:0000256" key="5">
    <source>
        <dbReference type="ARBA" id="ARBA00023146"/>
    </source>
</evidence>
<keyword evidence="3" id="KW-0067">ATP-binding</keyword>
<comment type="caution">
    <text evidence="6">The sequence shown here is derived from an EMBL/GenBank/DDBJ whole genome shotgun (WGS) entry which is preliminary data.</text>
</comment>
<dbReference type="AlphaFoldDB" id="A0A0G0VD16"/>
<protein>
    <submittedName>
        <fullName evidence="6">Isoleucine-tRNA ligase</fullName>
    </submittedName>
</protein>
<keyword evidence="2" id="KW-0547">Nucleotide-binding</keyword>
<dbReference type="GO" id="GO:0002161">
    <property type="term" value="F:aminoacyl-tRNA deacylase activity"/>
    <property type="evidence" value="ECO:0007669"/>
    <property type="project" value="InterPro"/>
</dbReference>
<dbReference type="InterPro" id="IPR009008">
    <property type="entry name" value="Val/Leu/Ile-tRNA-synth_edit"/>
</dbReference>
<dbReference type="GO" id="GO:0004822">
    <property type="term" value="F:isoleucine-tRNA ligase activity"/>
    <property type="evidence" value="ECO:0007669"/>
    <property type="project" value="InterPro"/>
</dbReference>
<dbReference type="PANTHER" id="PTHR42780:SF1">
    <property type="entry name" value="ISOLEUCINE--TRNA LIGASE, CYTOPLASMIC"/>
    <property type="match status" value="1"/>
</dbReference>
<proteinExistence type="predicted"/>
<gene>
    <name evidence="6" type="ORF">UU48_C0013G0026</name>
</gene>
<evidence type="ECO:0000256" key="3">
    <source>
        <dbReference type="ARBA" id="ARBA00022840"/>
    </source>
</evidence>
<dbReference type="EMBL" id="LCAU01000013">
    <property type="protein sequence ID" value="KKR97536.1"/>
    <property type="molecule type" value="Genomic_DNA"/>
</dbReference>
<dbReference type="SUPFAM" id="SSF50677">
    <property type="entry name" value="ValRS/IleRS/LeuRS editing domain"/>
    <property type="match status" value="1"/>
</dbReference>
<sequence>VTPHCPRCGTSLSSHELAQGYKDVEDPAVYVKFRVTKRADGSVPNSEEPEYLVAWTTTPWTLPSNVALAVGGDIQYILVKKFILDQGIEFVLVSKRSCGRSDFWFL</sequence>
<feature type="non-terminal residue" evidence="6">
    <location>
        <position position="1"/>
    </location>
</feature>
<keyword evidence="1 6" id="KW-0436">Ligase</keyword>
<dbReference type="InterPro" id="IPR023586">
    <property type="entry name" value="Ile-tRNA-ligase_type2"/>
</dbReference>
<dbReference type="PANTHER" id="PTHR42780">
    <property type="entry name" value="SOLEUCYL-TRNA SYNTHETASE"/>
    <property type="match status" value="1"/>
</dbReference>
<dbReference type="Proteomes" id="UP000034746">
    <property type="component" value="Unassembled WGS sequence"/>
</dbReference>
<evidence type="ECO:0000313" key="7">
    <source>
        <dbReference type="Proteomes" id="UP000034746"/>
    </source>
</evidence>
<evidence type="ECO:0000256" key="4">
    <source>
        <dbReference type="ARBA" id="ARBA00022917"/>
    </source>
</evidence>
<dbReference type="Gene3D" id="3.90.740.10">
    <property type="entry name" value="Valyl/Leucyl/Isoleucyl-tRNA synthetase, editing domain"/>
    <property type="match status" value="1"/>
</dbReference>
<dbReference type="GO" id="GO:0005524">
    <property type="term" value="F:ATP binding"/>
    <property type="evidence" value="ECO:0007669"/>
    <property type="project" value="UniProtKB-KW"/>
</dbReference>
<reference evidence="6 7" key="1">
    <citation type="journal article" date="2015" name="Nature">
        <title>rRNA introns, odd ribosomes, and small enigmatic genomes across a large radiation of phyla.</title>
        <authorList>
            <person name="Brown C.T."/>
            <person name="Hug L.A."/>
            <person name="Thomas B.C."/>
            <person name="Sharon I."/>
            <person name="Castelle C.J."/>
            <person name="Singh A."/>
            <person name="Wilkins M.J."/>
            <person name="Williams K.H."/>
            <person name="Banfield J.F."/>
        </authorList>
    </citation>
    <scope>NUCLEOTIDE SEQUENCE [LARGE SCALE GENOMIC DNA]</scope>
</reference>